<gene>
    <name evidence="1" type="ORF">AWB72_05657</name>
</gene>
<evidence type="ECO:0000313" key="1">
    <source>
        <dbReference type="EMBL" id="SAL52994.1"/>
    </source>
</evidence>
<sequence>MTALELLQTLLKQRSSKLQRGTGSQDQIWFHGHTESHLDANSVQELPFK</sequence>
<protein>
    <submittedName>
        <fullName evidence="1">Uncharacterized protein</fullName>
    </submittedName>
</protein>
<dbReference type="Proteomes" id="UP000198263">
    <property type="component" value="Unassembled WGS sequence"/>
</dbReference>
<name>A0A658R5L7_9BURK</name>
<reference evidence="1 2" key="1">
    <citation type="submission" date="2016-01" db="EMBL/GenBank/DDBJ databases">
        <authorList>
            <person name="Peeters C."/>
        </authorList>
    </citation>
    <scope>NUCLEOTIDE SEQUENCE [LARGE SCALE GENOMIC DNA]</scope>
    <source>
        <strain evidence="1">LMG 29315</strain>
    </source>
</reference>
<dbReference type="AlphaFoldDB" id="A0A658R5L7"/>
<organism evidence="1 2">
    <name type="scientific">Caballeronia concitans</name>
    <dbReference type="NCBI Taxonomy" id="1777133"/>
    <lineage>
        <taxon>Bacteria</taxon>
        <taxon>Pseudomonadati</taxon>
        <taxon>Pseudomonadota</taxon>
        <taxon>Betaproteobacteria</taxon>
        <taxon>Burkholderiales</taxon>
        <taxon>Burkholderiaceae</taxon>
        <taxon>Caballeronia</taxon>
    </lineage>
</organism>
<dbReference type="EMBL" id="FCNV02000036">
    <property type="protein sequence ID" value="SAL52994.1"/>
    <property type="molecule type" value="Genomic_DNA"/>
</dbReference>
<keyword evidence="2" id="KW-1185">Reference proteome</keyword>
<accession>A0A658R5L7</accession>
<proteinExistence type="predicted"/>
<comment type="caution">
    <text evidence="1">The sequence shown here is derived from an EMBL/GenBank/DDBJ whole genome shotgun (WGS) entry which is preliminary data.</text>
</comment>
<evidence type="ECO:0000313" key="2">
    <source>
        <dbReference type="Proteomes" id="UP000198263"/>
    </source>
</evidence>